<dbReference type="OrthoDB" id="15051at2157"/>
<proteinExistence type="predicted"/>
<dbReference type="PANTHER" id="PTHR12746:SF2">
    <property type="entry name" value="60S RIBOSOMAL EXPORT PROTEIN NMD3"/>
    <property type="match status" value="1"/>
</dbReference>
<comment type="caution">
    <text evidence="2">The sequence shown here is derived from an EMBL/GenBank/DDBJ whole genome shotgun (WGS) entry which is preliminary data.</text>
</comment>
<organism evidence="2 3">
    <name type="scientific">Methanobrevibacter filiformis</name>
    <dbReference type="NCBI Taxonomy" id="55758"/>
    <lineage>
        <taxon>Archaea</taxon>
        <taxon>Methanobacteriati</taxon>
        <taxon>Methanobacteriota</taxon>
        <taxon>Methanomada group</taxon>
        <taxon>Methanobacteria</taxon>
        <taxon>Methanobacteriales</taxon>
        <taxon>Methanobacteriaceae</taxon>
        <taxon>Methanobrevibacter</taxon>
    </lineage>
</organism>
<keyword evidence="3" id="KW-1185">Reference proteome</keyword>
<dbReference type="Pfam" id="PF04981">
    <property type="entry name" value="NMD3"/>
    <property type="match status" value="1"/>
</dbReference>
<dbReference type="Proteomes" id="UP000077066">
    <property type="component" value="Unassembled WGS sequence"/>
</dbReference>
<dbReference type="PANTHER" id="PTHR12746">
    <property type="entry name" value="NONSENSE-MEDIATED MRNA DECAY PROTEIN 3"/>
    <property type="match status" value="1"/>
</dbReference>
<dbReference type="GO" id="GO:0043023">
    <property type="term" value="F:ribosomal large subunit binding"/>
    <property type="evidence" value="ECO:0007669"/>
    <property type="project" value="InterPro"/>
</dbReference>
<evidence type="ECO:0000313" key="3">
    <source>
        <dbReference type="Proteomes" id="UP000077066"/>
    </source>
</evidence>
<dbReference type="EMBL" id="LWMT01000260">
    <property type="protein sequence ID" value="KZX11002.1"/>
    <property type="molecule type" value="Genomic_DNA"/>
</dbReference>
<evidence type="ECO:0000259" key="1">
    <source>
        <dbReference type="Pfam" id="PF04981"/>
    </source>
</evidence>
<reference evidence="2 3" key="1">
    <citation type="submission" date="2016-04" db="EMBL/GenBank/DDBJ databases">
        <title>Genome sequence of Methanobrevibacter filiformis DSM 11501.</title>
        <authorList>
            <person name="Poehlein A."/>
            <person name="Seedorf H."/>
            <person name="Daniel R."/>
        </authorList>
    </citation>
    <scope>NUCLEOTIDE SEQUENCE [LARGE SCALE GENOMIC DNA]</scope>
    <source>
        <strain evidence="2 3">DSM 11501</strain>
    </source>
</reference>
<dbReference type="RefSeq" id="WP_066973380.1">
    <property type="nucleotide sequence ID" value="NZ_LWMT01000260.1"/>
</dbReference>
<sequence>MFCHECGDSDDELIEGLCKDCFLKQLSILTIPQDISVTVCAHCNSKLENGKWKESYLLEDEIIYRVLENAIEINQLTKNPEIELEILQMRGTIAECYIEAKITIYGREVIQKYETNVRLNKSVCTPCSKRNSGYYETVIQLRADSRELTHREIAKTNDLIKKSLANQFEKDKLAYLAQKTEMKEGIDYYFGSSKSGRRVANEIKEEFGAVIKESPRLITQDKSTGKGLYRVWISVRLPNFQVNDFIEFKDKIAQVASVSGSKIIAINLKTFEEFSIQWRDYDDIEVLGRSNEILKTTLISKSPNSFQILNPITYEVIELPLNKIAINSNIGDEVNVIGIENEFYLINN</sequence>
<dbReference type="PATRIC" id="fig|55758.3.peg.1775"/>
<name>A0A165ZPT7_9EURY</name>
<dbReference type="InterPro" id="IPR007064">
    <property type="entry name" value="Nmd3_N"/>
</dbReference>
<dbReference type="InterPro" id="IPR039768">
    <property type="entry name" value="Nmd3"/>
</dbReference>
<feature type="domain" description="Nmd3 N-terminal" evidence="1">
    <location>
        <begin position="3"/>
        <end position="237"/>
    </location>
</feature>
<dbReference type="STRING" id="55758.MBFIL_15740"/>
<accession>A0A165ZPT7</accession>
<protein>
    <submittedName>
        <fullName evidence="2">NMD3 family protein</fullName>
    </submittedName>
</protein>
<gene>
    <name evidence="2" type="ORF">MBFIL_15740</name>
</gene>
<dbReference type="AlphaFoldDB" id="A0A165ZPT7"/>
<dbReference type="GO" id="GO:0005737">
    <property type="term" value="C:cytoplasm"/>
    <property type="evidence" value="ECO:0007669"/>
    <property type="project" value="TreeGrafter"/>
</dbReference>
<evidence type="ECO:0000313" key="2">
    <source>
        <dbReference type="EMBL" id="KZX11002.1"/>
    </source>
</evidence>